<proteinExistence type="inferred from homology"/>
<comment type="pathway">
    <text evidence="3">Secondary metabolite biosynthesis.</text>
</comment>
<keyword evidence="5 13" id="KW-0349">Heme</keyword>
<keyword evidence="9 14" id="KW-0560">Oxidoreductase</keyword>
<sequence>MLDTLLVCSAAFAILAIATYRSLVSRLPLPPGPKARFISGNVHQLPASHPWLRYTEWSKQHGPSVYFRVFTRRVLVLNSLKAATDLLESRSTIYSDRPILWMYTELINRKLAVFNISSKNPRFKRYRRILHSSLNPRAAQSFRALQVKETHTLLRGLAASPQDFMYHIRRNAGAVMLKYTYGWTVKSNDDPLLKILEDSIELQTVVTKPGRWLVDTFPILRFVPAWLPFANFKRMAAEYRREFSRVDDIPHEWAKQQIDMGIHVDSFASRHLRTASGMTVDAEEEDIIKWCSVALFAGGSDTVVGVVKAFILAMSLYPQYQKRAQLEIAEVIGSQKLPTFDDQPRLPYVMAIFKEVLRWAPVAPLGLPHSVTQDDIYEDYLIPKGTTVIANIWGISHDPDNYPEPSVFNPERFLPHDGGDSGLDPRKFVFGFGRRVCPGSHFAEVSVFLVISNILAMFNIDKAVDEKGEVIDPSVEFTSAVTSHVKPFDCRITVCNPELLAALEAD</sequence>
<evidence type="ECO:0000256" key="14">
    <source>
        <dbReference type="RuleBase" id="RU000461"/>
    </source>
</evidence>
<dbReference type="OrthoDB" id="2789670at2759"/>
<evidence type="ECO:0000256" key="3">
    <source>
        <dbReference type="ARBA" id="ARBA00005179"/>
    </source>
</evidence>
<reference evidence="15 16" key="1">
    <citation type="journal article" date="2016" name="Mol. Biol. Evol.">
        <title>Comparative Genomics of Early-Diverging Mushroom-Forming Fungi Provides Insights into the Origins of Lignocellulose Decay Capabilities.</title>
        <authorList>
            <person name="Nagy L.G."/>
            <person name="Riley R."/>
            <person name="Tritt A."/>
            <person name="Adam C."/>
            <person name="Daum C."/>
            <person name="Floudas D."/>
            <person name="Sun H."/>
            <person name="Yadav J.S."/>
            <person name="Pangilinan J."/>
            <person name="Larsson K.H."/>
            <person name="Matsuura K."/>
            <person name="Barry K."/>
            <person name="Labutti K."/>
            <person name="Kuo R."/>
            <person name="Ohm R.A."/>
            <person name="Bhattacharya S.S."/>
            <person name="Shirouzu T."/>
            <person name="Yoshinaga Y."/>
            <person name="Martin F.M."/>
            <person name="Grigoriev I.V."/>
            <person name="Hibbett D.S."/>
        </authorList>
    </citation>
    <scope>NUCLEOTIDE SEQUENCE [LARGE SCALE GENOMIC DNA]</scope>
    <source>
        <strain evidence="15 16">93-53</strain>
    </source>
</reference>
<evidence type="ECO:0000313" key="15">
    <source>
        <dbReference type="EMBL" id="KZT01777.1"/>
    </source>
</evidence>
<keyword evidence="16" id="KW-1185">Reference proteome</keyword>
<dbReference type="GO" id="GO:0016020">
    <property type="term" value="C:membrane"/>
    <property type="evidence" value="ECO:0007669"/>
    <property type="project" value="UniProtKB-SubCell"/>
</dbReference>
<dbReference type="SUPFAM" id="SSF48264">
    <property type="entry name" value="Cytochrome P450"/>
    <property type="match status" value="1"/>
</dbReference>
<accession>A0A165BWH5</accession>
<dbReference type="InterPro" id="IPR002401">
    <property type="entry name" value="Cyt_P450_E_grp-I"/>
</dbReference>
<evidence type="ECO:0000256" key="2">
    <source>
        <dbReference type="ARBA" id="ARBA00004167"/>
    </source>
</evidence>
<evidence type="ECO:0000256" key="5">
    <source>
        <dbReference type="ARBA" id="ARBA00022617"/>
    </source>
</evidence>
<evidence type="ECO:0000256" key="10">
    <source>
        <dbReference type="ARBA" id="ARBA00023004"/>
    </source>
</evidence>
<evidence type="ECO:0000256" key="11">
    <source>
        <dbReference type="ARBA" id="ARBA00023033"/>
    </source>
</evidence>
<evidence type="ECO:0000256" key="13">
    <source>
        <dbReference type="PIRSR" id="PIRSR602401-1"/>
    </source>
</evidence>
<evidence type="ECO:0000256" key="7">
    <source>
        <dbReference type="ARBA" id="ARBA00022723"/>
    </source>
</evidence>
<evidence type="ECO:0000256" key="1">
    <source>
        <dbReference type="ARBA" id="ARBA00001971"/>
    </source>
</evidence>
<feature type="binding site" description="axial binding residue" evidence="13">
    <location>
        <position position="437"/>
    </location>
    <ligand>
        <name>heme</name>
        <dbReference type="ChEBI" id="CHEBI:30413"/>
    </ligand>
    <ligandPart>
        <name>Fe</name>
        <dbReference type="ChEBI" id="CHEBI:18248"/>
    </ligandPart>
</feature>
<dbReference type="AlphaFoldDB" id="A0A165BWH5"/>
<organism evidence="15 16">
    <name type="scientific">Laetiporus sulphureus 93-53</name>
    <dbReference type="NCBI Taxonomy" id="1314785"/>
    <lineage>
        <taxon>Eukaryota</taxon>
        <taxon>Fungi</taxon>
        <taxon>Dikarya</taxon>
        <taxon>Basidiomycota</taxon>
        <taxon>Agaricomycotina</taxon>
        <taxon>Agaricomycetes</taxon>
        <taxon>Polyporales</taxon>
        <taxon>Laetiporus</taxon>
    </lineage>
</organism>
<dbReference type="RefSeq" id="XP_040759517.1">
    <property type="nucleotide sequence ID" value="XM_040905919.1"/>
</dbReference>
<dbReference type="STRING" id="1314785.A0A165BWH5"/>
<evidence type="ECO:0000256" key="9">
    <source>
        <dbReference type="ARBA" id="ARBA00023002"/>
    </source>
</evidence>
<dbReference type="GO" id="GO:0004497">
    <property type="term" value="F:monooxygenase activity"/>
    <property type="evidence" value="ECO:0007669"/>
    <property type="project" value="UniProtKB-KW"/>
</dbReference>
<dbReference type="GO" id="GO:0005506">
    <property type="term" value="F:iron ion binding"/>
    <property type="evidence" value="ECO:0007669"/>
    <property type="project" value="InterPro"/>
</dbReference>
<dbReference type="GO" id="GO:0020037">
    <property type="term" value="F:heme binding"/>
    <property type="evidence" value="ECO:0007669"/>
    <property type="project" value="InterPro"/>
</dbReference>
<comment type="cofactor">
    <cofactor evidence="1 13">
        <name>heme</name>
        <dbReference type="ChEBI" id="CHEBI:30413"/>
    </cofactor>
</comment>
<keyword evidence="7 13" id="KW-0479">Metal-binding</keyword>
<dbReference type="PANTHER" id="PTHR46300:SF7">
    <property type="entry name" value="P450, PUTATIVE (EUROFUNG)-RELATED"/>
    <property type="match status" value="1"/>
</dbReference>
<dbReference type="InterPro" id="IPR017972">
    <property type="entry name" value="Cyt_P450_CS"/>
</dbReference>
<evidence type="ECO:0000256" key="4">
    <source>
        <dbReference type="ARBA" id="ARBA00010617"/>
    </source>
</evidence>
<dbReference type="GeneID" id="63822948"/>
<evidence type="ECO:0000256" key="12">
    <source>
        <dbReference type="ARBA" id="ARBA00023136"/>
    </source>
</evidence>
<dbReference type="InterPro" id="IPR036396">
    <property type="entry name" value="Cyt_P450_sf"/>
</dbReference>
<dbReference type="EMBL" id="KV427659">
    <property type="protein sequence ID" value="KZT01777.1"/>
    <property type="molecule type" value="Genomic_DNA"/>
</dbReference>
<keyword evidence="11 14" id="KW-0503">Monooxygenase</keyword>
<name>A0A165BWH5_9APHY</name>
<dbReference type="Pfam" id="PF00067">
    <property type="entry name" value="p450"/>
    <property type="match status" value="1"/>
</dbReference>
<evidence type="ECO:0000256" key="8">
    <source>
        <dbReference type="ARBA" id="ARBA00022989"/>
    </source>
</evidence>
<comment type="similarity">
    <text evidence="4 14">Belongs to the cytochrome P450 family.</text>
</comment>
<dbReference type="InParanoid" id="A0A165BWH5"/>
<keyword evidence="6" id="KW-0812">Transmembrane</keyword>
<protein>
    <submittedName>
        <fullName evidence="15">Cytochrome P450</fullName>
    </submittedName>
</protein>
<dbReference type="PANTHER" id="PTHR46300">
    <property type="entry name" value="P450, PUTATIVE (EUROFUNG)-RELATED-RELATED"/>
    <property type="match status" value="1"/>
</dbReference>
<dbReference type="Gene3D" id="1.10.630.10">
    <property type="entry name" value="Cytochrome P450"/>
    <property type="match status" value="1"/>
</dbReference>
<gene>
    <name evidence="15" type="ORF">LAESUDRAFT_686208</name>
</gene>
<keyword evidence="8" id="KW-1133">Transmembrane helix</keyword>
<dbReference type="PROSITE" id="PS00086">
    <property type="entry name" value="CYTOCHROME_P450"/>
    <property type="match status" value="1"/>
</dbReference>
<evidence type="ECO:0000256" key="6">
    <source>
        <dbReference type="ARBA" id="ARBA00022692"/>
    </source>
</evidence>
<comment type="subcellular location">
    <subcellularLocation>
        <location evidence="2">Membrane</location>
        <topology evidence="2">Single-pass membrane protein</topology>
    </subcellularLocation>
</comment>
<keyword evidence="10 13" id="KW-0408">Iron</keyword>
<evidence type="ECO:0000313" key="16">
    <source>
        <dbReference type="Proteomes" id="UP000076871"/>
    </source>
</evidence>
<dbReference type="Proteomes" id="UP000076871">
    <property type="component" value="Unassembled WGS sequence"/>
</dbReference>
<dbReference type="InterPro" id="IPR050364">
    <property type="entry name" value="Cytochrome_P450_fung"/>
</dbReference>
<dbReference type="InterPro" id="IPR001128">
    <property type="entry name" value="Cyt_P450"/>
</dbReference>
<dbReference type="GO" id="GO:0016705">
    <property type="term" value="F:oxidoreductase activity, acting on paired donors, with incorporation or reduction of molecular oxygen"/>
    <property type="evidence" value="ECO:0007669"/>
    <property type="project" value="InterPro"/>
</dbReference>
<dbReference type="CDD" id="cd11065">
    <property type="entry name" value="CYP64-like"/>
    <property type="match status" value="1"/>
</dbReference>
<dbReference type="PRINTS" id="PR00463">
    <property type="entry name" value="EP450I"/>
</dbReference>
<keyword evidence="12" id="KW-0472">Membrane</keyword>